<proteinExistence type="predicted"/>
<reference evidence="2 3" key="1">
    <citation type="submission" date="2015-11" db="EMBL/GenBank/DDBJ databases">
        <title>Sequence of Pedobacter ginsenosidimutans.</title>
        <authorList>
            <person name="Carson E."/>
            <person name="Keyser V."/>
            <person name="Newman J."/>
            <person name="Miller J."/>
        </authorList>
    </citation>
    <scope>NUCLEOTIDE SEQUENCE [LARGE SCALE GENOMIC DNA]</scope>
    <source>
        <strain evidence="2 3">KACC 14530</strain>
    </source>
</reference>
<dbReference type="OrthoDB" id="1148550at2"/>
<dbReference type="EMBL" id="LMZQ01000004">
    <property type="protein sequence ID" value="KRT16731.1"/>
    <property type="molecule type" value="Genomic_DNA"/>
</dbReference>
<keyword evidence="1" id="KW-0732">Signal</keyword>
<evidence type="ECO:0008006" key="4">
    <source>
        <dbReference type="Google" id="ProtNLM"/>
    </source>
</evidence>
<evidence type="ECO:0000256" key="1">
    <source>
        <dbReference type="SAM" id="SignalP"/>
    </source>
</evidence>
<evidence type="ECO:0000313" key="2">
    <source>
        <dbReference type="EMBL" id="KRT16731.1"/>
    </source>
</evidence>
<gene>
    <name evidence="2" type="ORF">ASU31_07915</name>
</gene>
<accession>A0A0T5VS84</accession>
<protein>
    <recommendedName>
        <fullName evidence="4">Ferredoxin</fullName>
    </recommendedName>
</protein>
<dbReference type="InterPro" id="IPR019613">
    <property type="entry name" value="DUF4198"/>
</dbReference>
<dbReference type="Pfam" id="PF10670">
    <property type="entry name" value="DUF4198"/>
    <property type="match status" value="1"/>
</dbReference>
<keyword evidence="3" id="KW-1185">Reference proteome</keyword>
<comment type="caution">
    <text evidence="2">The sequence shown here is derived from an EMBL/GenBank/DDBJ whole genome shotgun (WGS) entry which is preliminary data.</text>
</comment>
<name>A0A0T5VS84_9SPHI</name>
<feature type="signal peptide" evidence="1">
    <location>
        <begin position="1"/>
        <end position="21"/>
    </location>
</feature>
<dbReference type="Proteomes" id="UP000051950">
    <property type="component" value="Unassembled WGS sequence"/>
</dbReference>
<sequence>MKTKISLLFFFLAFSISSAFAHALWIETASTGKKGQAQEVKVFFGEYESNEPDSAAKWFSNLKQFSLVLTAPNGTTKVLTTAPDIRFFKASFTPDQDGTYKLSVVHEVADVYEKAKIEYYAFADVAVGNSKINTAFPATAALTIRPDKHALKVGETSVHQVIYNKTPFAKQKLTVVNAARKAQPIETDAEGKFTFKPEQKGNYFLEAFTEDKTPGNLNGKDYDKVWHLVTYTTEVK</sequence>
<dbReference type="STRING" id="687842.ASU31_07915"/>
<feature type="chain" id="PRO_5006665689" description="Ferredoxin" evidence="1">
    <location>
        <begin position="22"/>
        <end position="236"/>
    </location>
</feature>
<organism evidence="2 3">
    <name type="scientific">Pedobacter ginsenosidimutans</name>
    <dbReference type="NCBI Taxonomy" id="687842"/>
    <lineage>
        <taxon>Bacteria</taxon>
        <taxon>Pseudomonadati</taxon>
        <taxon>Bacteroidota</taxon>
        <taxon>Sphingobacteriia</taxon>
        <taxon>Sphingobacteriales</taxon>
        <taxon>Sphingobacteriaceae</taxon>
        <taxon>Pedobacter</taxon>
    </lineage>
</organism>
<evidence type="ECO:0000313" key="3">
    <source>
        <dbReference type="Proteomes" id="UP000051950"/>
    </source>
</evidence>
<dbReference type="AlphaFoldDB" id="A0A0T5VS84"/>
<dbReference type="RefSeq" id="WP_057931824.1">
    <property type="nucleotide sequence ID" value="NZ_LMZQ01000004.1"/>
</dbReference>